<dbReference type="PROSITE" id="PS50075">
    <property type="entry name" value="CARRIER"/>
    <property type="match status" value="1"/>
</dbReference>
<dbReference type="GO" id="GO:0032259">
    <property type="term" value="P:methylation"/>
    <property type="evidence" value="ECO:0007669"/>
    <property type="project" value="UniProtKB-KW"/>
</dbReference>
<dbReference type="Gene3D" id="3.40.50.150">
    <property type="entry name" value="Vaccinia Virus protein VP39"/>
    <property type="match status" value="1"/>
</dbReference>
<dbReference type="GO" id="GO:0031177">
    <property type="term" value="F:phosphopantetheine binding"/>
    <property type="evidence" value="ECO:0007669"/>
    <property type="project" value="InterPro"/>
</dbReference>
<dbReference type="InterPro" id="IPR020806">
    <property type="entry name" value="PKS_PP-bd"/>
</dbReference>
<dbReference type="InterPro" id="IPR049551">
    <property type="entry name" value="PKS_DH_C"/>
</dbReference>
<dbReference type="VEuPathDB" id="FungiDB:ATEG_09617"/>
<dbReference type="EMBL" id="BLJY01000013">
    <property type="protein sequence ID" value="GFF20788.1"/>
    <property type="molecule type" value="Genomic_DNA"/>
</dbReference>
<dbReference type="SMART" id="SM00822">
    <property type="entry name" value="PKS_KR"/>
    <property type="match status" value="1"/>
</dbReference>
<proteinExistence type="predicted"/>
<feature type="active site" description="Proton donor; for dehydratase activity" evidence="6">
    <location>
        <position position="1145"/>
    </location>
</feature>
<dbReference type="Gene3D" id="3.40.47.10">
    <property type="match status" value="1"/>
</dbReference>
<evidence type="ECO:0000256" key="4">
    <source>
        <dbReference type="ARBA" id="ARBA00022679"/>
    </source>
</evidence>
<evidence type="ECO:0000256" key="7">
    <source>
        <dbReference type="SAM" id="MobiDB-lite"/>
    </source>
</evidence>
<feature type="domain" description="Carrier" evidence="8">
    <location>
        <begin position="2389"/>
        <end position="2467"/>
    </location>
</feature>
<dbReference type="InterPro" id="IPR016036">
    <property type="entry name" value="Malonyl_transacylase_ACP-bd"/>
</dbReference>
<dbReference type="GO" id="GO:0004312">
    <property type="term" value="F:fatty acid synthase activity"/>
    <property type="evidence" value="ECO:0007669"/>
    <property type="project" value="TreeGrafter"/>
</dbReference>
<evidence type="ECO:0000256" key="1">
    <source>
        <dbReference type="ARBA" id="ARBA00022450"/>
    </source>
</evidence>
<dbReference type="InterPro" id="IPR014031">
    <property type="entry name" value="Ketoacyl_synth_C"/>
</dbReference>
<dbReference type="InterPro" id="IPR042104">
    <property type="entry name" value="PKS_dehydratase_sf"/>
</dbReference>
<dbReference type="InterPro" id="IPR049900">
    <property type="entry name" value="PKS_mFAS_DH"/>
</dbReference>
<dbReference type="Pfam" id="PF00109">
    <property type="entry name" value="ketoacyl-synt"/>
    <property type="match status" value="1"/>
</dbReference>
<dbReference type="Pfam" id="PF08242">
    <property type="entry name" value="Methyltransf_12"/>
    <property type="match status" value="1"/>
</dbReference>
<dbReference type="InterPro" id="IPR014030">
    <property type="entry name" value="Ketoacyl_synth_N"/>
</dbReference>
<evidence type="ECO:0000256" key="2">
    <source>
        <dbReference type="ARBA" id="ARBA00022553"/>
    </source>
</evidence>
<dbReference type="CDD" id="cd05274">
    <property type="entry name" value="KR_FAS_SDR_x"/>
    <property type="match status" value="1"/>
</dbReference>
<evidence type="ECO:0000256" key="6">
    <source>
        <dbReference type="PROSITE-ProRule" id="PRU01363"/>
    </source>
</evidence>
<dbReference type="Gene3D" id="3.10.129.110">
    <property type="entry name" value="Polyketide synthase dehydratase"/>
    <property type="match status" value="1"/>
</dbReference>
<feature type="region of interest" description="C-terminal hotdog fold" evidence="6">
    <location>
        <begin position="1089"/>
        <end position="1230"/>
    </location>
</feature>
<dbReference type="GO" id="GO:0006633">
    <property type="term" value="P:fatty acid biosynthetic process"/>
    <property type="evidence" value="ECO:0007669"/>
    <property type="project" value="InterPro"/>
</dbReference>
<feature type="region of interest" description="Disordered" evidence="7">
    <location>
        <begin position="2473"/>
        <end position="2508"/>
    </location>
</feature>
<dbReference type="InterPro" id="IPR050091">
    <property type="entry name" value="PKS_NRPS_Biosynth_Enz"/>
</dbReference>
<dbReference type="Gene3D" id="3.40.366.10">
    <property type="entry name" value="Malonyl-Coenzyme A Acyl Carrier Protein, domain 2"/>
    <property type="match status" value="1"/>
</dbReference>
<dbReference type="CDD" id="cd02440">
    <property type="entry name" value="AdoMet_MTases"/>
    <property type="match status" value="1"/>
</dbReference>
<evidence type="ECO:0000256" key="5">
    <source>
        <dbReference type="ARBA" id="ARBA00023268"/>
    </source>
</evidence>
<dbReference type="SUPFAM" id="SSF53335">
    <property type="entry name" value="S-adenosyl-L-methionine-dependent methyltransferases"/>
    <property type="match status" value="1"/>
</dbReference>
<sequence length="2508" mass="272324">MAHMEPIAIIGTACRFAGSSSSPSKLWELLQNPRDVASEPPADRFNIDAFYDPEGSNPMATNARQGYFLSDNVKAFDAPFFNISATEALALDPQQRMLLEVVYESLETASLRLDALRGSSTGVYCGVMNSDWEGIFSVSCAAPQYGSVGVARNNLANRISYFFDWQGPSMSIDTACSASMVALYEAVSALTRHDCHLAAALGANLMLSPQMFIAASNLQMLSPTSRSRMWDAQADGYARGEGVASVLLKRLSDAVADGDPIECVIRAVGVNHDGRSMGFTMPSSDAQVQLIRSTYAKAGLDPRCAEDRPQYVEAHGTGTLAGDPQEASALHQAFFSSSDEDTVLHVGSIKTVVGHAEGTAGLAGLIKASQCIQHGIIPPNLLFNRLNPALEPYARQLRVPVDGIPWPPLSPGVPRRVSVNSFGFGGTNAHVILESYEPAEDLTKVNCNQNAVLPFVFSAESDFSLGSVLEQYSRYLTGNPDVEVHDLAWTLLERRSALMHRVAFWAPDIAHLKRSIQNELALRKGGTPSTVICRPHGKTRKHILGVFTGQGAQWAQMGLELITTSNTARDWLDELQQSLDALPEPYHPGFSLFQELAADSATSRLSEALLSQTLCTAMQVIWVKMLWALDIHFDAVVGHSSGEIAAAFAAGFLTAGDAIRVAYLRGVFCSAPGSSGEGAMLAAGLSMDQATTLCEDVSSSEGRINVAASNSPESVTISGDRDAILRAEQQLKDRGVFARLLRVSTAYHSHHMQACSQPYQDALRSCNIRIQTPMSATTWYSSVYAGRPMEERSVTETLGTGEYWAENLVSPVLFSQALSAAMSATNPSLIVEVGPHPALKGPALQTISGITPAEIPYIGVSVRNNNAIESMATAMGAFWAHLGPQAINPRGYLALFQPNTRPSVVRGLPLYPFDHRQEHGYQTRKANGWLYRRNTPHPLLGSLSEDLGEGELRWNHYLSPRRIRWLDGHRVQGQIVVPATAYIVMALEAALVLAAAKEKSLHLVRIDDLIIGQAISFQDERDEVETLFHLAPMVENRDDNTAVGRFRCQMAASGGHVKTCAEGILTVTWGSPQDDVLPCPVSPSPAGLADVTDMEEYYASLQTLGYEYTGVFQGIYSLSRKMGIATGQLYNPALTGFLIHPAVLDTGLQGLLAAAGEGQLTTLHVPTRIDTVSVNPAVCSIDSLSFEAAVTRTGADGIVGDVELYTATNGPGAVFFEGVHVSSLVPASAADDPSVFWVQHWTPLVLDVNRSESRLSPEWMAMLEGYERRALLALKDILQEVTPELRATFDWHRESVVSWIEHIMEETRMGQHAFCKPEWLDQNLEKLGHIWGRPDASIEDRMMYRVYQNLLPFLRGEAKMLDALRQDELLTQFYRDEHELRDVNRRLGQLVGDLAVRFPRMKLLEVGAGTGSATREVLKHVGRAYHSYTFTDISVGFFEDMLETLPEHADRLIFQKLDVGRDPLEQGFTENAYDVIIAANVLHATPTLHETLRNVRRLLKPGGYLIALEITNIDAIRIGYLMCAFDGWWLGRENGRPWGPVVSASQWNSLLRETGFGGIDTITDRAADELTMYSVFAAQAVDDQITRIREPLTPLPPQPPFCRGVVIGGSPSLVTGVRAIIHPFFSDVEHVSAIENLTEGAPAVVLMLADLSDTPCFQSLTESRLAGLKALVKMAEKTLWVTMGSEADNPSLCLSKGFLTSMNYEQPNVFQYLNIIDPADVQPVVLSEHLLRLAYTTQNNDFTLKNCVHSTELELRLYRGGILKFPRINASNVLNRRYAAARRPVTSPVTDMQESAVVLGQGSDGKLQLLLGEEGFSSDRTGVTINVRYSTNRAVRINGAGYLVLVLGQDKVTKTRLVALAGQSASVVSASCYWEIPADISEEQEAAYLYATATALLAASLIQSNGTTILVHGADAILRHAIAIEAASRVIQPIFTTTSPSAASSTGFGKSILVHQNESRRQLARRLPRYFTAAVNFDSNDHRLFDRMMAIGHQSGVTQEHLLTTLTAVLPRPSASSLSAHPQAAIDALRKAALTAYQLTIQSTAPSHIATPITDIQSCSQELAVVDWTPPCGSVPVHVQPATQLVRLSAQKTYLLVGMTGALGQSITQWLITRGARNIVLTSRNPSVDPAWIVEMQNMRGARVLVTSMDVTSRASILAVAHALKAGWPPLGGVVNGAMVLWDQLFVDAPLSVLTGQLAPKVQGSLLLDEIFGQEPGLDFFILFGSAIATIGNLGQSAYTAASNFMVALAAQRRARGLVASVLQPAQVAGTMGYLRDKDDSFWARMFDMIGRHLVSEPDLHELFAHAILSGRGPPSDIGFGPGEDECVIGGLSVQDPAVYPDILWFRTPKVWPFIHYHHEGTGPSSAAAGSVLLVEQLKCATSLTQVGEVVEAGVAAKLHHRLHLPGEVSSGSVTGDTRLTELGVDSLIAVDLRRWFAQELEVDIPVLQMLSGCSVKELAASATALLQPKFYPGVVGDSDVGSERDGSSDSRGDTSSSYQVITPEESD</sequence>
<evidence type="ECO:0000313" key="11">
    <source>
        <dbReference type="EMBL" id="GFF20788.1"/>
    </source>
</evidence>
<dbReference type="GO" id="GO:0044550">
    <property type="term" value="P:secondary metabolite biosynthetic process"/>
    <property type="evidence" value="ECO:0007669"/>
    <property type="project" value="TreeGrafter"/>
</dbReference>
<dbReference type="PANTHER" id="PTHR43775">
    <property type="entry name" value="FATTY ACID SYNTHASE"/>
    <property type="match status" value="1"/>
</dbReference>
<dbReference type="InterPro" id="IPR036291">
    <property type="entry name" value="NAD(P)-bd_dom_sf"/>
</dbReference>
<feature type="active site" description="Proton acceptor; for dehydratase activity" evidence="6">
    <location>
        <position position="969"/>
    </location>
</feature>
<accession>A0A5M3ZF80</accession>
<dbReference type="Pfam" id="PF08659">
    <property type="entry name" value="KR"/>
    <property type="match status" value="1"/>
</dbReference>
<dbReference type="SUPFAM" id="SSF52151">
    <property type="entry name" value="FabD/lysophospholipase-like"/>
    <property type="match status" value="1"/>
</dbReference>
<feature type="domain" description="Ketosynthase family 3 (KS3)" evidence="9">
    <location>
        <begin position="4"/>
        <end position="435"/>
    </location>
</feature>
<dbReference type="GO" id="GO:0004315">
    <property type="term" value="F:3-oxoacyl-[acyl-carrier-protein] synthase activity"/>
    <property type="evidence" value="ECO:0007669"/>
    <property type="project" value="InterPro"/>
</dbReference>
<gene>
    <name evidence="11" type="ORF">ATEIFO6365_0013012200</name>
</gene>
<dbReference type="Pfam" id="PF21089">
    <property type="entry name" value="PKS_DH_N"/>
    <property type="match status" value="1"/>
</dbReference>
<feature type="compositionally biased region" description="Basic and acidic residues" evidence="7">
    <location>
        <begin position="2482"/>
        <end position="2493"/>
    </location>
</feature>
<dbReference type="InterPro" id="IPR049552">
    <property type="entry name" value="PKS_DH_N"/>
</dbReference>
<dbReference type="CDD" id="cd00833">
    <property type="entry name" value="PKS"/>
    <property type="match status" value="1"/>
</dbReference>
<dbReference type="Pfam" id="PF02801">
    <property type="entry name" value="Ketoacyl-synt_C"/>
    <property type="match status" value="1"/>
</dbReference>
<dbReference type="GO" id="GO:0008168">
    <property type="term" value="F:methyltransferase activity"/>
    <property type="evidence" value="ECO:0007669"/>
    <property type="project" value="UniProtKB-KW"/>
</dbReference>
<dbReference type="PANTHER" id="PTHR43775:SF48">
    <property type="entry name" value="HIGHLY REDUCING POLYKETIDE SYNTHASE SDGA"/>
    <property type="match status" value="1"/>
</dbReference>
<keyword evidence="1" id="KW-0596">Phosphopantetheine</keyword>
<dbReference type="Pfam" id="PF14765">
    <property type="entry name" value="PS-DH"/>
    <property type="match status" value="1"/>
</dbReference>
<keyword evidence="12" id="KW-1185">Reference proteome</keyword>
<comment type="caution">
    <text evidence="11">The sequence shown here is derived from an EMBL/GenBank/DDBJ whole genome shotgun (WGS) entry which is preliminary data.</text>
</comment>
<dbReference type="InterPro" id="IPR006162">
    <property type="entry name" value="Ppantetheine_attach_site"/>
</dbReference>
<name>A0A5M3ZF80_ASPTE</name>
<dbReference type="InterPro" id="IPR013217">
    <property type="entry name" value="Methyltransf_12"/>
</dbReference>
<dbReference type="InterPro" id="IPR032821">
    <property type="entry name" value="PKS_assoc"/>
</dbReference>
<dbReference type="PROSITE" id="PS00606">
    <property type="entry name" value="KS3_1"/>
    <property type="match status" value="1"/>
</dbReference>
<dbReference type="SUPFAM" id="SSF53901">
    <property type="entry name" value="Thiolase-like"/>
    <property type="match status" value="1"/>
</dbReference>
<dbReference type="Pfam" id="PF00698">
    <property type="entry name" value="Acyl_transf_1"/>
    <property type="match status" value="1"/>
</dbReference>
<dbReference type="PROSITE" id="PS52004">
    <property type="entry name" value="KS3_2"/>
    <property type="match status" value="1"/>
</dbReference>
<dbReference type="SMART" id="SM00826">
    <property type="entry name" value="PKS_DH"/>
    <property type="match status" value="1"/>
</dbReference>
<dbReference type="SMART" id="SM00827">
    <property type="entry name" value="PKS_AT"/>
    <property type="match status" value="1"/>
</dbReference>
<dbReference type="InterPro" id="IPR020807">
    <property type="entry name" value="PKS_DH"/>
</dbReference>
<evidence type="ECO:0000256" key="3">
    <source>
        <dbReference type="ARBA" id="ARBA00022603"/>
    </source>
</evidence>
<keyword evidence="4" id="KW-0808">Transferase</keyword>
<dbReference type="Gene3D" id="3.40.50.720">
    <property type="entry name" value="NAD(P)-binding Rossmann-like Domain"/>
    <property type="match status" value="1"/>
</dbReference>
<dbReference type="Pfam" id="PF16197">
    <property type="entry name" value="KAsynt_C_assoc"/>
    <property type="match status" value="1"/>
</dbReference>
<dbReference type="SMART" id="SM00823">
    <property type="entry name" value="PKS_PP"/>
    <property type="match status" value="1"/>
</dbReference>
<evidence type="ECO:0000259" key="10">
    <source>
        <dbReference type="PROSITE" id="PS52019"/>
    </source>
</evidence>
<feature type="domain" description="PKS/mFAS DH" evidence="10">
    <location>
        <begin position="937"/>
        <end position="1230"/>
    </location>
</feature>
<feature type="region of interest" description="N-terminal hotdog fold" evidence="6">
    <location>
        <begin position="937"/>
        <end position="1072"/>
    </location>
</feature>
<dbReference type="InterPro" id="IPR009081">
    <property type="entry name" value="PP-bd_ACP"/>
</dbReference>
<dbReference type="InterPro" id="IPR014043">
    <property type="entry name" value="Acyl_transferase_dom"/>
</dbReference>
<keyword evidence="2" id="KW-0597">Phosphoprotein</keyword>
<evidence type="ECO:0000259" key="8">
    <source>
        <dbReference type="PROSITE" id="PS50075"/>
    </source>
</evidence>
<reference evidence="11 12" key="1">
    <citation type="submission" date="2020-01" db="EMBL/GenBank/DDBJ databases">
        <title>Aspergillus terreus IFO 6365 whole genome shotgun sequence.</title>
        <authorList>
            <person name="Kanamasa S."/>
            <person name="Takahashi H."/>
        </authorList>
    </citation>
    <scope>NUCLEOTIDE SEQUENCE [LARGE SCALE GENOMIC DNA]</scope>
    <source>
        <strain evidence="11 12">IFO 6365</strain>
    </source>
</reference>
<keyword evidence="3" id="KW-0489">Methyltransferase</keyword>
<dbReference type="InterPro" id="IPR016039">
    <property type="entry name" value="Thiolase-like"/>
</dbReference>
<protein>
    <submittedName>
        <fullName evidence="11">Beta-ketoacyl synthase</fullName>
    </submittedName>
</protein>
<dbReference type="OrthoDB" id="329835at2759"/>
<dbReference type="InterPro" id="IPR018201">
    <property type="entry name" value="Ketoacyl_synth_AS"/>
</dbReference>
<evidence type="ECO:0000259" key="9">
    <source>
        <dbReference type="PROSITE" id="PS52004"/>
    </source>
</evidence>
<dbReference type="PROSITE" id="PS52019">
    <property type="entry name" value="PKS_MFAS_DH"/>
    <property type="match status" value="1"/>
</dbReference>
<dbReference type="Gene3D" id="1.10.1200.10">
    <property type="entry name" value="ACP-like"/>
    <property type="match status" value="1"/>
</dbReference>
<dbReference type="Pfam" id="PF00550">
    <property type="entry name" value="PP-binding"/>
    <property type="match status" value="1"/>
</dbReference>
<dbReference type="SUPFAM" id="SSF47336">
    <property type="entry name" value="ACP-like"/>
    <property type="match status" value="1"/>
</dbReference>
<dbReference type="SUPFAM" id="SSF51735">
    <property type="entry name" value="NAD(P)-binding Rossmann-fold domains"/>
    <property type="match status" value="1"/>
</dbReference>
<dbReference type="Proteomes" id="UP000452235">
    <property type="component" value="Unassembled WGS sequence"/>
</dbReference>
<dbReference type="SMART" id="SM00825">
    <property type="entry name" value="PKS_KS"/>
    <property type="match status" value="1"/>
</dbReference>
<keyword evidence="5" id="KW-0511">Multifunctional enzyme</keyword>
<dbReference type="SUPFAM" id="SSF55048">
    <property type="entry name" value="Probable ACP-binding domain of malonyl-CoA ACP transacylase"/>
    <property type="match status" value="1"/>
</dbReference>
<dbReference type="InterPro" id="IPR016035">
    <property type="entry name" value="Acyl_Trfase/lysoPLipase"/>
</dbReference>
<dbReference type="InterPro" id="IPR013968">
    <property type="entry name" value="PKS_KR"/>
</dbReference>
<dbReference type="InterPro" id="IPR020841">
    <property type="entry name" value="PKS_Beta-ketoAc_synthase_dom"/>
</dbReference>
<dbReference type="InterPro" id="IPR001227">
    <property type="entry name" value="Ac_transferase_dom_sf"/>
</dbReference>
<dbReference type="InterPro" id="IPR057326">
    <property type="entry name" value="KR_dom"/>
</dbReference>
<organism evidence="11 12">
    <name type="scientific">Aspergillus terreus</name>
    <dbReference type="NCBI Taxonomy" id="33178"/>
    <lineage>
        <taxon>Eukaryota</taxon>
        <taxon>Fungi</taxon>
        <taxon>Dikarya</taxon>
        <taxon>Ascomycota</taxon>
        <taxon>Pezizomycotina</taxon>
        <taxon>Eurotiomycetes</taxon>
        <taxon>Eurotiomycetidae</taxon>
        <taxon>Eurotiales</taxon>
        <taxon>Aspergillaceae</taxon>
        <taxon>Aspergillus</taxon>
        <taxon>Aspergillus subgen. Circumdati</taxon>
    </lineage>
</organism>
<dbReference type="PROSITE" id="PS00012">
    <property type="entry name" value="PHOSPHOPANTETHEINE"/>
    <property type="match status" value="1"/>
</dbReference>
<evidence type="ECO:0000313" key="12">
    <source>
        <dbReference type="Proteomes" id="UP000452235"/>
    </source>
</evidence>
<dbReference type="InterPro" id="IPR029063">
    <property type="entry name" value="SAM-dependent_MTases_sf"/>
</dbReference>
<dbReference type="InterPro" id="IPR036736">
    <property type="entry name" value="ACP-like_sf"/>
</dbReference>